<organism evidence="1 2">
    <name type="scientific">Dothistroma septosporum (strain NZE10 / CBS 128990)</name>
    <name type="common">Red band needle blight fungus</name>
    <name type="synonym">Mycosphaerella pini</name>
    <dbReference type="NCBI Taxonomy" id="675120"/>
    <lineage>
        <taxon>Eukaryota</taxon>
        <taxon>Fungi</taxon>
        <taxon>Dikarya</taxon>
        <taxon>Ascomycota</taxon>
        <taxon>Pezizomycotina</taxon>
        <taxon>Dothideomycetes</taxon>
        <taxon>Dothideomycetidae</taxon>
        <taxon>Mycosphaerellales</taxon>
        <taxon>Mycosphaerellaceae</taxon>
        <taxon>Dothistroma</taxon>
    </lineage>
</organism>
<keyword evidence="2" id="KW-1185">Reference proteome</keyword>
<name>N1PMN8_DOTSN</name>
<dbReference type="Proteomes" id="UP000016933">
    <property type="component" value="Unassembled WGS sequence"/>
</dbReference>
<reference evidence="2" key="1">
    <citation type="journal article" date="2012" name="PLoS Genet.">
        <title>The genomes of the fungal plant pathogens Cladosporium fulvum and Dothistroma septosporum reveal adaptation to different hosts and lifestyles but also signatures of common ancestry.</title>
        <authorList>
            <person name="de Wit P.J.G.M."/>
            <person name="van der Burgt A."/>
            <person name="Oekmen B."/>
            <person name="Stergiopoulos I."/>
            <person name="Abd-Elsalam K.A."/>
            <person name="Aerts A.L."/>
            <person name="Bahkali A.H."/>
            <person name="Beenen H.G."/>
            <person name="Chettri P."/>
            <person name="Cox M.P."/>
            <person name="Datema E."/>
            <person name="de Vries R.P."/>
            <person name="Dhillon B."/>
            <person name="Ganley A.R."/>
            <person name="Griffiths S.A."/>
            <person name="Guo Y."/>
            <person name="Hamelin R.C."/>
            <person name="Henrissat B."/>
            <person name="Kabir M.S."/>
            <person name="Jashni M.K."/>
            <person name="Kema G."/>
            <person name="Klaubauf S."/>
            <person name="Lapidus A."/>
            <person name="Levasseur A."/>
            <person name="Lindquist E."/>
            <person name="Mehrabi R."/>
            <person name="Ohm R.A."/>
            <person name="Owen T.J."/>
            <person name="Salamov A."/>
            <person name="Schwelm A."/>
            <person name="Schijlen E."/>
            <person name="Sun H."/>
            <person name="van den Burg H.A."/>
            <person name="van Ham R.C.H.J."/>
            <person name="Zhang S."/>
            <person name="Goodwin S.B."/>
            <person name="Grigoriev I.V."/>
            <person name="Collemare J."/>
            <person name="Bradshaw R.E."/>
        </authorList>
    </citation>
    <scope>NUCLEOTIDE SEQUENCE [LARGE SCALE GENOMIC DNA]</scope>
    <source>
        <strain evidence="2">NZE10 / CBS 128990</strain>
    </source>
</reference>
<evidence type="ECO:0000313" key="1">
    <source>
        <dbReference type="EMBL" id="EME44696.1"/>
    </source>
</evidence>
<dbReference type="EMBL" id="KB446539">
    <property type="protein sequence ID" value="EME44696.1"/>
    <property type="molecule type" value="Genomic_DNA"/>
</dbReference>
<sequence>MHQALSMNLCESVDSLAHVAIRAFGGFDANIVVIATVDFVLQISTGAEKPIFGRFVLTSSSSALNTPSLYVKKSRTITAHD</sequence>
<proteinExistence type="predicted"/>
<dbReference type="HOGENOM" id="CLU_2573859_0_0_1"/>
<protein>
    <submittedName>
        <fullName evidence="1">Uncharacterized protein</fullName>
    </submittedName>
</protein>
<accession>N1PMN8</accession>
<dbReference type="AlphaFoldDB" id="N1PMN8"/>
<gene>
    <name evidence="1" type="ORF">DOTSEDRAFT_72227</name>
</gene>
<reference evidence="1 2" key="2">
    <citation type="journal article" date="2012" name="PLoS Pathog.">
        <title>Diverse lifestyles and strategies of plant pathogenesis encoded in the genomes of eighteen Dothideomycetes fungi.</title>
        <authorList>
            <person name="Ohm R.A."/>
            <person name="Feau N."/>
            <person name="Henrissat B."/>
            <person name="Schoch C.L."/>
            <person name="Horwitz B.A."/>
            <person name="Barry K.W."/>
            <person name="Condon B.J."/>
            <person name="Copeland A.C."/>
            <person name="Dhillon B."/>
            <person name="Glaser F."/>
            <person name="Hesse C.N."/>
            <person name="Kosti I."/>
            <person name="LaButti K."/>
            <person name="Lindquist E.A."/>
            <person name="Lucas S."/>
            <person name="Salamov A.A."/>
            <person name="Bradshaw R.E."/>
            <person name="Ciuffetti L."/>
            <person name="Hamelin R.C."/>
            <person name="Kema G.H.J."/>
            <person name="Lawrence C."/>
            <person name="Scott J.A."/>
            <person name="Spatafora J.W."/>
            <person name="Turgeon B.G."/>
            <person name="de Wit P.J.G.M."/>
            <person name="Zhong S."/>
            <person name="Goodwin S.B."/>
            <person name="Grigoriev I.V."/>
        </authorList>
    </citation>
    <scope>NUCLEOTIDE SEQUENCE [LARGE SCALE GENOMIC DNA]</scope>
    <source>
        <strain evidence="2">NZE10 / CBS 128990</strain>
    </source>
</reference>
<evidence type="ECO:0000313" key="2">
    <source>
        <dbReference type="Proteomes" id="UP000016933"/>
    </source>
</evidence>